<dbReference type="AlphaFoldDB" id="A2FUD4"/>
<sequence>MSTRRSSNMSKSSQYSSNEFPGYGENVFQSILDSRVRQMLAITIPSDEDQIKILKEIINIKSTPRKLTTFFDFLIGQITALTMENFQFKSDISRIQGQNLENIKDKDSQINSFNERINNIAEILGVKDNLIEKKLNSLMKNSNKPKEPSNTDYISSCQLLDAQEGHLCKEIEKMLAESDRIHRKLSQDRNLLVRQNEEIRRLQDLLDPDEKNEKSESSDTESETSDPELKKHTEKIDDLISIVNQITKQADRLSSLYSNPNECTSYHSHSKKKRQYL</sequence>
<dbReference type="VEuPathDB" id="TrichDB:TVAG_384660"/>
<evidence type="ECO:0000313" key="3">
    <source>
        <dbReference type="Proteomes" id="UP000001542"/>
    </source>
</evidence>
<dbReference type="KEGG" id="tva:4749182"/>
<reference evidence="2" key="2">
    <citation type="journal article" date="2007" name="Science">
        <title>Draft genome sequence of the sexually transmitted pathogen Trichomonas vaginalis.</title>
        <authorList>
            <person name="Carlton J.M."/>
            <person name="Hirt R.P."/>
            <person name="Silva J.C."/>
            <person name="Delcher A.L."/>
            <person name="Schatz M."/>
            <person name="Zhao Q."/>
            <person name="Wortman J.R."/>
            <person name="Bidwell S.L."/>
            <person name="Alsmark U.C.M."/>
            <person name="Besteiro S."/>
            <person name="Sicheritz-Ponten T."/>
            <person name="Noel C.J."/>
            <person name="Dacks J.B."/>
            <person name="Foster P.G."/>
            <person name="Simillion C."/>
            <person name="Van de Peer Y."/>
            <person name="Miranda-Saavedra D."/>
            <person name="Barton G.J."/>
            <person name="Westrop G.D."/>
            <person name="Mueller S."/>
            <person name="Dessi D."/>
            <person name="Fiori P.L."/>
            <person name="Ren Q."/>
            <person name="Paulsen I."/>
            <person name="Zhang H."/>
            <person name="Bastida-Corcuera F.D."/>
            <person name="Simoes-Barbosa A."/>
            <person name="Brown M.T."/>
            <person name="Hayes R.D."/>
            <person name="Mukherjee M."/>
            <person name="Okumura C.Y."/>
            <person name="Schneider R."/>
            <person name="Smith A.J."/>
            <person name="Vanacova S."/>
            <person name="Villalvazo M."/>
            <person name="Haas B.J."/>
            <person name="Pertea M."/>
            <person name="Feldblyum T.V."/>
            <person name="Utterback T.R."/>
            <person name="Shu C.L."/>
            <person name="Osoegawa K."/>
            <person name="de Jong P.J."/>
            <person name="Hrdy I."/>
            <person name="Horvathova L."/>
            <person name="Zubacova Z."/>
            <person name="Dolezal P."/>
            <person name="Malik S.B."/>
            <person name="Logsdon J.M. Jr."/>
            <person name="Henze K."/>
            <person name="Gupta A."/>
            <person name="Wang C.C."/>
            <person name="Dunne R.L."/>
            <person name="Upcroft J.A."/>
            <person name="Upcroft P."/>
            <person name="White O."/>
            <person name="Salzberg S.L."/>
            <person name="Tang P."/>
            <person name="Chiu C.-H."/>
            <person name="Lee Y.-S."/>
            <person name="Embley T.M."/>
            <person name="Coombs G.H."/>
            <person name="Mottram J.C."/>
            <person name="Tachezy J."/>
            <person name="Fraser-Liggett C.M."/>
            <person name="Johnson P.J."/>
        </authorList>
    </citation>
    <scope>NUCLEOTIDE SEQUENCE [LARGE SCALE GENOMIC DNA]</scope>
    <source>
        <strain evidence="2">G3</strain>
    </source>
</reference>
<feature type="compositionally biased region" description="Polar residues" evidence="1">
    <location>
        <begin position="256"/>
        <end position="267"/>
    </location>
</feature>
<keyword evidence="3" id="KW-1185">Reference proteome</keyword>
<feature type="compositionally biased region" description="Basic residues" evidence="1">
    <location>
        <begin position="268"/>
        <end position="277"/>
    </location>
</feature>
<dbReference type="Proteomes" id="UP000001542">
    <property type="component" value="Unassembled WGS sequence"/>
</dbReference>
<feature type="region of interest" description="Disordered" evidence="1">
    <location>
        <begin position="256"/>
        <end position="277"/>
    </location>
</feature>
<name>A2FUD4_TRIV3</name>
<evidence type="ECO:0000256" key="1">
    <source>
        <dbReference type="SAM" id="MobiDB-lite"/>
    </source>
</evidence>
<protein>
    <submittedName>
        <fullName evidence="2">Uncharacterized protein</fullName>
    </submittedName>
</protein>
<feature type="region of interest" description="Disordered" evidence="1">
    <location>
        <begin position="203"/>
        <end position="235"/>
    </location>
</feature>
<dbReference type="VEuPathDB" id="TrichDB:TVAGG3_0534550"/>
<accession>A2FUD4</accession>
<proteinExistence type="predicted"/>
<evidence type="ECO:0000313" key="2">
    <source>
        <dbReference type="EMBL" id="EAX91486.1"/>
    </source>
</evidence>
<feature type="compositionally biased region" description="Basic and acidic residues" evidence="1">
    <location>
        <begin position="203"/>
        <end position="217"/>
    </location>
</feature>
<dbReference type="SMR" id="A2FUD4"/>
<dbReference type="InParanoid" id="A2FUD4"/>
<gene>
    <name evidence="2" type="ORF">TVAG_384660</name>
</gene>
<dbReference type="EMBL" id="DS114032">
    <property type="protein sequence ID" value="EAX91486.1"/>
    <property type="molecule type" value="Genomic_DNA"/>
</dbReference>
<dbReference type="RefSeq" id="XP_001304416.1">
    <property type="nucleotide sequence ID" value="XM_001304415.1"/>
</dbReference>
<organism evidence="2 3">
    <name type="scientific">Trichomonas vaginalis (strain ATCC PRA-98 / G3)</name>
    <dbReference type="NCBI Taxonomy" id="412133"/>
    <lineage>
        <taxon>Eukaryota</taxon>
        <taxon>Metamonada</taxon>
        <taxon>Parabasalia</taxon>
        <taxon>Trichomonadida</taxon>
        <taxon>Trichomonadidae</taxon>
        <taxon>Trichomonas</taxon>
    </lineage>
</organism>
<reference evidence="2" key="1">
    <citation type="submission" date="2006-10" db="EMBL/GenBank/DDBJ databases">
        <authorList>
            <person name="Amadeo P."/>
            <person name="Zhao Q."/>
            <person name="Wortman J."/>
            <person name="Fraser-Liggett C."/>
            <person name="Carlton J."/>
        </authorList>
    </citation>
    <scope>NUCLEOTIDE SEQUENCE</scope>
    <source>
        <strain evidence="2">G3</strain>
    </source>
</reference>